<evidence type="ECO:0000256" key="2">
    <source>
        <dbReference type="ARBA" id="ARBA00022723"/>
    </source>
</evidence>
<dbReference type="GO" id="GO:0005634">
    <property type="term" value="C:nucleus"/>
    <property type="evidence" value="ECO:0007669"/>
    <property type="project" value="UniProtKB-SubCell"/>
</dbReference>
<feature type="domain" description="HAT C-terminal dimerisation" evidence="7">
    <location>
        <begin position="551"/>
        <end position="622"/>
    </location>
</feature>
<proteinExistence type="predicted"/>
<keyword evidence="9" id="KW-1185">Reference proteome</keyword>
<dbReference type="AlphaFoldDB" id="A0A8H6YWJ0"/>
<evidence type="ECO:0000259" key="7">
    <source>
        <dbReference type="Pfam" id="PF05699"/>
    </source>
</evidence>
<accession>A0A8H6YWJ0</accession>
<dbReference type="InterPro" id="IPR012337">
    <property type="entry name" value="RNaseH-like_sf"/>
</dbReference>
<keyword evidence="4" id="KW-0862">Zinc</keyword>
<evidence type="ECO:0000256" key="1">
    <source>
        <dbReference type="ARBA" id="ARBA00004123"/>
    </source>
</evidence>
<evidence type="ECO:0000256" key="5">
    <source>
        <dbReference type="ARBA" id="ARBA00023242"/>
    </source>
</evidence>
<keyword evidence="5" id="KW-0539">Nucleus</keyword>
<name>A0A8H6YWJ0_9AGAR</name>
<dbReference type="Pfam" id="PF05699">
    <property type="entry name" value="Dimer_Tnp_hAT"/>
    <property type="match status" value="1"/>
</dbReference>
<keyword evidence="3" id="KW-0863">Zinc-finger</keyword>
<feature type="compositionally biased region" description="Acidic residues" evidence="6">
    <location>
        <begin position="272"/>
        <end position="294"/>
    </location>
</feature>
<sequence>MTLAIQTETPRFTLRKGQLLSQIWDALNRGGDSGLPAKWATSSYFFKDQDDPKQTTLDNFATKTPPFSSQGLLNYWVEMIVTENDAFMLVDKGPFRRLLQYCRPSLKESDIPHHTKMREEILKQTEDAEERLRSKLEDIPGQVSFTFDTWTSKTGDPFLGVTGHYIDAAVNSPEDWSLKSEQLAYTPIEGNHSGDNLSRTLVRTVDRYDLRDKVGWFTADNATNNDTALKALGKEIDPLKLRWDPVERRVRSTVALISELDMDDDELDALLAGDDGEDEEDDDEGWDGDNDDADGPTPRDAVGKALALVKQAFFKKMCTGAGVPVLQFLGWIRTRWASMFTFLDRLILLRAAVNRFVLLVDDSAKVPNLVRTSYSNFRLSTRDWEQLIKMREVLQEPANIQQSFSSSRHPTVWRTLPLLEALAETWRNMATTEKFVNTRESINAGLDNLEKWYGKTDDTDVYFICLALDPNIRTSAYAEESWNSAAFEEGMAKLEAVFDDYYIAPTADVVAVAPLQSVLTAPIQFGDSWIRAKVQARKNKDIARINPHDELRAYLRALLQNIDNVVAWWGYPTLARIARDYLAIQGSAAPSERAFSNGSLTGAARRNRLAPEMFEALQLLKSAYRNGHVSAAADATKRVIAALDASDDEADE</sequence>
<dbReference type="SUPFAM" id="SSF53098">
    <property type="entry name" value="Ribonuclease H-like"/>
    <property type="match status" value="1"/>
</dbReference>
<evidence type="ECO:0000256" key="3">
    <source>
        <dbReference type="ARBA" id="ARBA00022771"/>
    </source>
</evidence>
<dbReference type="GO" id="GO:0046983">
    <property type="term" value="F:protein dimerization activity"/>
    <property type="evidence" value="ECO:0007669"/>
    <property type="project" value="InterPro"/>
</dbReference>
<dbReference type="InterPro" id="IPR008906">
    <property type="entry name" value="HATC_C_dom"/>
</dbReference>
<evidence type="ECO:0000313" key="8">
    <source>
        <dbReference type="EMBL" id="KAF7366232.1"/>
    </source>
</evidence>
<feature type="region of interest" description="Disordered" evidence="6">
    <location>
        <begin position="272"/>
        <end position="298"/>
    </location>
</feature>
<evidence type="ECO:0000256" key="6">
    <source>
        <dbReference type="SAM" id="MobiDB-lite"/>
    </source>
</evidence>
<dbReference type="EMBL" id="JACAZI010000003">
    <property type="protein sequence ID" value="KAF7366232.1"/>
    <property type="molecule type" value="Genomic_DNA"/>
</dbReference>
<keyword evidence="2" id="KW-0479">Metal-binding</keyword>
<dbReference type="GO" id="GO:0008270">
    <property type="term" value="F:zinc ion binding"/>
    <property type="evidence" value="ECO:0007669"/>
    <property type="project" value="UniProtKB-KW"/>
</dbReference>
<gene>
    <name evidence="8" type="ORF">MVEN_00500500</name>
</gene>
<comment type="caution">
    <text evidence="8">The sequence shown here is derived from an EMBL/GenBank/DDBJ whole genome shotgun (WGS) entry which is preliminary data.</text>
</comment>
<protein>
    <submittedName>
        <fullName evidence="8">HAT family dimerization domain-containing protein</fullName>
    </submittedName>
</protein>
<dbReference type="OrthoDB" id="3058553at2759"/>
<dbReference type="InterPro" id="IPR052035">
    <property type="entry name" value="ZnF_BED_domain_contain"/>
</dbReference>
<dbReference type="PANTHER" id="PTHR46481">
    <property type="entry name" value="ZINC FINGER BED DOMAIN-CONTAINING PROTEIN 4"/>
    <property type="match status" value="1"/>
</dbReference>
<evidence type="ECO:0000313" key="9">
    <source>
        <dbReference type="Proteomes" id="UP000620124"/>
    </source>
</evidence>
<comment type="subcellular location">
    <subcellularLocation>
        <location evidence="1">Nucleus</location>
    </subcellularLocation>
</comment>
<evidence type="ECO:0000256" key="4">
    <source>
        <dbReference type="ARBA" id="ARBA00022833"/>
    </source>
</evidence>
<reference evidence="8" key="1">
    <citation type="submission" date="2020-05" db="EMBL/GenBank/DDBJ databases">
        <title>Mycena genomes resolve the evolution of fungal bioluminescence.</title>
        <authorList>
            <person name="Tsai I.J."/>
        </authorList>
    </citation>
    <scope>NUCLEOTIDE SEQUENCE</scope>
    <source>
        <strain evidence="8">CCC161011</strain>
    </source>
</reference>
<dbReference type="PANTHER" id="PTHR46481:SF10">
    <property type="entry name" value="ZINC FINGER BED DOMAIN-CONTAINING PROTEIN 39"/>
    <property type="match status" value="1"/>
</dbReference>
<organism evidence="8 9">
    <name type="scientific">Mycena venus</name>
    <dbReference type="NCBI Taxonomy" id="2733690"/>
    <lineage>
        <taxon>Eukaryota</taxon>
        <taxon>Fungi</taxon>
        <taxon>Dikarya</taxon>
        <taxon>Basidiomycota</taxon>
        <taxon>Agaricomycotina</taxon>
        <taxon>Agaricomycetes</taxon>
        <taxon>Agaricomycetidae</taxon>
        <taxon>Agaricales</taxon>
        <taxon>Marasmiineae</taxon>
        <taxon>Mycenaceae</taxon>
        <taxon>Mycena</taxon>
    </lineage>
</organism>
<dbReference type="Proteomes" id="UP000620124">
    <property type="component" value="Unassembled WGS sequence"/>
</dbReference>